<accession>A0AAJ1BBI5</accession>
<dbReference type="InterPro" id="IPR007337">
    <property type="entry name" value="RelB/DinJ"/>
</dbReference>
<gene>
    <name evidence="3" type="ORF">L0M99_03640</name>
</gene>
<dbReference type="Pfam" id="PF04221">
    <property type="entry name" value="RelB"/>
    <property type="match status" value="1"/>
</dbReference>
<dbReference type="PANTHER" id="PTHR38781">
    <property type="entry name" value="ANTITOXIN DINJ-RELATED"/>
    <property type="match status" value="1"/>
</dbReference>
<dbReference type="GO" id="GO:0006355">
    <property type="term" value="P:regulation of DNA-templated transcription"/>
    <property type="evidence" value="ECO:0007669"/>
    <property type="project" value="InterPro"/>
</dbReference>
<dbReference type="GO" id="GO:0006351">
    <property type="term" value="P:DNA-templated transcription"/>
    <property type="evidence" value="ECO:0007669"/>
    <property type="project" value="TreeGrafter"/>
</dbReference>
<evidence type="ECO:0000313" key="3">
    <source>
        <dbReference type="EMBL" id="MCG4617591.1"/>
    </source>
</evidence>
<comment type="caution">
    <text evidence="3">The sequence shown here is derived from an EMBL/GenBank/DDBJ whole genome shotgun (WGS) entry which is preliminary data.</text>
</comment>
<name>A0AAJ1BBI5_9ACTO</name>
<dbReference type="Proteomes" id="UP001200537">
    <property type="component" value="Unassembled WGS sequence"/>
</dbReference>
<keyword evidence="2" id="KW-1277">Toxin-antitoxin system</keyword>
<comment type="similarity">
    <text evidence="1">Belongs to the RelB/DinJ antitoxin family.</text>
</comment>
<reference evidence="3" key="1">
    <citation type="submission" date="2022-01" db="EMBL/GenBank/DDBJ databases">
        <title>Collection of gut derived symbiotic bacterial strains cultured from healthy donors.</title>
        <authorList>
            <person name="Lin H."/>
            <person name="Kohout C."/>
            <person name="Waligurski E."/>
            <person name="Pamer E.G."/>
        </authorList>
    </citation>
    <scope>NUCLEOTIDE SEQUENCE</scope>
    <source>
        <strain evidence="3">DFI.7.46</strain>
    </source>
</reference>
<dbReference type="PANTHER" id="PTHR38781:SF1">
    <property type="entry name" value="ANTITOXIN DINJ-RELATED"/>
    <property type="match status" value="1"/>
</dbReference>
<evidence type="ECO:0000313" key="4">
    <source>
        <dbReference type="Proteomes" id="UP001200537"/>
    </source>
</evidence>
<evidence type="ECO:0000256" key="1">
    <source>
        <dbReference type="ARBA" id="ARBA00010562"/>
    </source>
</evidence>
<proteinExistence type="inferred from homology"/>
<dbReference type="NCBIfam" id="TIGR02384">
    <property type="entry name" value="RelB_DinJ"/>
    <property type="match status" value="1"/>
</dbReference>
<organism evidence="3 4">
    <name type="scientific">Varibaculum cambriense</name>
    <dbReference type="NCBI Taxonomy" id="184870"/>
    <lineage>
        <taxon>Bacteria</taxon>
        <taxon>Bacillati</taxon>
        <taxon>Actinomycetota</taxon>
        <taxon>Actinomycetes</taxon>
        <taxon>Actinomycetales</taxon>
        <taxon>Actinomycetaceae</taxon>
        <taxon>Varibaculum</taxon>
    </lineage>
</organism>
<dbReference type="InterPro" id="IPR013321">
    <property type="entry name" value="Arc_rbn_hlx_hlx"/>
</dbReference>
<evidence type="ECO:0000256" key="2">
    <source>
        <dbReference type="ARBA" id="ARBA00022649"/>
    </source>
</evidence>
<dbReference type="RefSeq" id="WP_024058312.1">
    <property type="nucleotide sequence ID" value="NZ_JAGZVZ010000015.1"/>
</dbReference>
<dbReference type="AlphaFoldDB" id="A0AAJ1BBI5"/>
<dbReference type="EMBL" id="JAKNHJ010000005">
    <property type="protein sequence ID" value="MCG4617591.1"/>
    <property type="molecule type" value="Genomic_DNA"/>
</dbReference>
<sequence length="98" mass="10867">MGASTLTVRIDSGLKEETAKVVENYGLDLSSVIRAFFTEIVSTESIPLSFDYRRPNAESLEAIRETEQMIARGEGQTYVSGRDVIEAARNVKHKLSSE</sequence>
<dbReference type="Gene3D" id="1.10.1220.10">
    <property type="entry name" value="Met repressor-like"/>
    <property type="match status" value="1"/>
</dbReference>
<protein>
    <submittedName>
        <fullName evidence="3">Type II toxin-antitoxin system RelB/DinJ family antitoxin</fullName>
    </submittedName>
</protein>